<dbReference type="PANTHER" id="PTHR40050:SF1">
    <property type="entry name" value="INNER SPORE COAT PROTEIN H"/>
    <property type="match status" value="1"/>
</dbReference>
<feature type="region of interest" description="Disordered" evidence="1">
    <location>
        <begin position="24"/>
        <end position="76"/>
    </location>
</feature>
<dbReference type="RefSeq" id="WP_245768554.1">
    <property type="nucleotide sequence ID" value="NZ_FOAP01000005.1"/>
</dbReference>
<evidence type="ECO:0000259" key="2">
    <source>
        <dbReference type="PROSITE" id="PS51841"/>
    </source>
</evidence>
<dbReference type="EMBL" id="FOAP01000005">
    <property type="protein sequence ID" value="SEL37629.1"/>
    <property type="molecule type" value="Genomic_DNA"/>
</dbReference>
<dbReference type="Pfam" id="PF00932">
    <property type="entry name" value="LTD"/>
    <property type="match status" value="1"/>
</dbReference>
<dbReference type="Pfam" id="PF08757">
    <property type="entry name" value="CotH"/>
    <property type="match status" value="1"/>
</dbReference>
<keyword evidence="3" id="KW-0946">Virion</keyword>
<dbReference type="SUPFAM" id="SSF74853">
    <property type="entry name" value="Lamin A/C globular tail domain"/>
    <property type="match status" value="1"/>
</dbReference>
<organism evidence="3 4">
    <name type="scientific">Stigmatella aurantiaca</name>
    <dbReference type="NCBI Taxonomy" id="41"/>
    <lineage>
        <taxon>Bacteria</taxon>
        <taxon>Pseudomonadati</taxon>
        <taxon>Myxococcota</taxon>
        <taxon>Myxococcia</taxon>
        <taxon>Myxococcales</taxon>
        <taxon>Cystobacterineae</taxon>
        <taxon>Archangiaceae</taxon>
        <taxon>Stigmatella</taxon>
    </lineage>
</organism>
<sequence length="595" mass="66123">MRQRCGWWVVAMVGLLACGPDTFSVPPPDTSETGIDPLPEEPLHPELPTGPGTPDAGPSAPEGGTDAGPKLGEFPPVQTRVPQFELHIAPEDLAKLEAHPTSDETVPVVVVLDGQSAPGEVRYRGASTRTLPQKSFKIELAKGHDLDGRDHFNLLASWNDGGKLTEKFAVDLYTAMGLPVPKAQYVRVSLNGQHNGLYVDMEHVGKEYLRDHGMERDASVYRCGHRNCEMTLQPGGNYQGDFEKKTNEDVSRADLDTFLAWVNRSDDAEFEAKLERFVNVEAYLGNLAMDALISNNIVEDSRSYWVHEHRKDQWTYVPWDLNNARMIYWRTWDETYPIISNRPPQAFTLYDAGVQSLWEQRQAERPSQRPTWSMLATRVWDRPALRERLLAKLELALAGPFSEAKANAHIDALWAVAKPELATDPYISPVHVARAQDSLKKYVRDRRAFLLKAMKTLRAQGSGALVIHEVNAGSSGYVELHNRGTTPVALENYELTPDLRGTPRYRLPALTLAPGQRVRIIADGNPAAGPEHMPFTLSRLGGEVGLFDARQVSPAGKPLVYAPADAVYYGPLPAGQVYGRKTRGSEDFERRPLSP</sequence>
<dbReference type="Proteomes" id="UP000182719">
    <property type="component" value="Unassembled WGS sequence"/>
</dbReference>
<reference evidence="4" key="1">
    <citation type="submission" date="2016-10" db="EMBL/GenBank/DDBJ databases">
        <authorList>
            <person name="Varghese N."/>
            <person name="Submissions S."/>
        </authorList>
    </citation>
    <scope>NUCLEOTIDE SEQUENCE [LARGE SCALE GENOMIC DNA]</scope>
    <source>
        <strain evidence="4">DSM 17044</strain>
    </source>
</reference>
<dbReference type="PROSITE" id="PS51257">
    <property type="entry name" value="PROKAR_LIPOPROTEIN"/>
    <property type="match status" value="1"/>
</dbReference>
<dbReference type="InterPro" id="IPR001322">
    <property type="entry name" value="Lamin_tail_dom"/>
</dbReference>
<evidence type="ECO:0000313" key="3">
    <source>
        <dbReference type="EMBL" id="SEL37629.1"/>
    </source>
</evidence>
<dbReference type="InterPro" id="IPR014867">
    <property type="entry name" value="Spore_coat_CotH_CotH2/3/7"/>
</dbReference>
<dbReference type="InterPro" id="IPR036415">
    <property type="entry name" value="Lamin_tail_dom_sf"/>
</dbReference>
<keyword evidence="4" id="KW-1185">Reference proteome</keyword>
<accession>A0A1H7PPU1</accession>
<evidence type="ECO:0000256" key="1">
    <source>
        <dbReference type="SAM" id="MobiDB-lite"/>
    </source>
</evidence>
<dbReference type="PROSITE" id="PS51841">
    <property type="entry name" value="LTD"/>
    <property type="match status" value="1"/>
</dbReference>
<dbReference type="PANTHER" id="PTHR40050">
    <property type="entry name" value="INNER SPORE COAT PROTEIN H"/>
    <property type="match status" value="1"/>
</dbReference>
<keyword evidence="3" id="KW-0167">Capsid protein</keyword>
<proteinExistence type="predicted"/>
<dbReference type="Gene3D" id="2.60.40.1260">
    <property type="entry name" value="Lamin Tail domain"/>
    <property type="match status" value="1"/>
</dbReference>
<feature type="domain" description="LTD" evidence="2">
    <location>
        <begin position="456"/>
        <end position="573"/>
    </location>
</feature>
<dbReference type="AlphaFoldDB" id="A0A1H7PPU1"/>
<evidence type="ECO:0000313" key="4">
    <source>
        <dbReference type="Proteomes" id="UP000182719"/>
    </source>
</evidence>
<name>A0A1H7PPU1_STIAU</name>
<protein>
    <submittedName>
        <fullName evidence="3">Spore coat protein H</fullName>
    </submittedName>
</protein>
<gene>
    <name evidence="3" type="ORF">SAMN05444354_105364</name>
</gene>